<evidence type="ECO:0000256" key="4">
    <source>
        <dbReference type="RuleBase" id="RU366062"/>
    </source>
</evidence>
<dbReference type="InterPro" id="IPR003953">
    <property type="entry name" value="FAD-dep_OxRdtase_2_FAD-bd"/>
</dbReference>
<keyword evidence="3 4" id="KW-0560">Oxidoreductase</keyword>
<dbReference type="InterPro" id="IPR010960">
    <property type="entry name" value="Flavocytochrome_c"/>
</dbReference>
<dbReference type="EMBL" id="LYUB02000009">
    <property type="protein sequence ID" value="OVF08203.1"/>
    <property type="molecule type" value="Genomic_DNA"/>
</dbReference>
<comment type="catalytic activity">
    <reaction evidence="4">
        <text>succinate + NAD(+) = fumarate + NADH + H(+)</text>
        <dbReference type="Rhea" id="RHEA:18281"/>
        <dbReference type="ChEBI" id="CHEBI:15378"/>
        <dbReference type="ChEBI" id="CHEBI:29806"/>
        <dbReference type="ChEBI" id="CHEBI:30031"/>
        <dbReference type="ChEBI" id="CHEBI:57540"/>
        <dbReference type="ChEBI" id="CHEBI:57945"/>
        <dbReference type="EC" id="1.3.1.6"/>
    </reaction>
</comment>
<evidence type="ECO:0000259" key="6">
    <source>
        <dbReference type="Pfam" id="PF00890"/>
    </source>
</evidence>
<dbReference type="KEGG" id="clus:A9F13_09g01342"/>
<evidence type="ECO:0000256" key="3">
    <source>
        <dbReference type="ARBA" id="ARBA00023002"/>
    </source>
</evidence>
<dbReference type="AlphaFoldDB" id="A0AA91Q062"/>
<dbReference type="GO" id="GO:0016156">
    <property type="term" value="F:fumarate reductase (NADH) activity"/>
    <property type="evidence" value="ECO:0007669"/>
    <property type="project" value="UniProtKB-EC"/>
</dbReference>
<keyword evidence="1 4" id="KW-0285">Flavoprotein</keyword>
<dbReference type="Pfam" id="PF00890">
    <property type="entry name" value="FAD_binding_2"/>
    <property type="match status" value="1"/>
</dbReference>
<dbReference type="NCBIfam" id="TIGR01813">
    <property type="entry name" value="flavo_cyto_c"/>
    <property type="match status" value="1"/>
</dbReference>
<dbReference type="PANTHER" id="PTHR43400:SF1">
    <property type="entry name" value="FUMARATE REDUCTASE"/>
    <property type="match status" value="1"/>
</dbReference>
<feature type="region of interest" description="Disordered" evidence="5">
    <location>
        <begin position="46"/>
        <end position="70"/>
    </location>
</feature>
<evidence type="ECO:0000313" key="8">
    <source>
        <dbReference type="Proteomes" id="UP000195602"/>
    </source>
</evidence>
<comment type="caution">
    <text evidence="7">The sequence shown here is derived from an EMBL/GenBank/DDBJ whole genome shotgun (WGS) entry which is preliminary data.</text>
</comment>
<evidence type="ECO:0000256" key="2">
    <source>
        <dbReference type="ARBA" id="ARBA00022827"/>
    </source>
</evidence>
<dbReference type="InterPro" id="IPR050315">
    <property type="entry name" value="FAD-oxidoreductase_2"/>
</dbReference>
<comment type="function">
    <text evidence="4">Irreversibly catalyzes the reduction of fumarate to succinate.</text>
</comment>
<accession>A0AA91Q062</accession>
<dbReference type="GO" id="GO:0010181">
    <property type="term" value="F:FMN binding"/>
    <property type="evidence" value="ECO:0007669"/>
    <property type="project" value="InterPro"/>
</dbReference>
<sequence>MSANKRIYDAIVVGSGLAGLTASLELQAKGLSVALIEKTDKLGGNSAKASSGISGAPTRFQDPNEGDSVESFRGDTIKSGKGLSNPVLVDILTKNSADAINWLSDKFNVDLTAVARLGGHSHSRTHRGSGALPPGFAIVSALSKRLQESSNVEIMKSCRFQGFLKNDGKVDGISVSNSDNENLSVNGKNVIIATGGYSADFTDQASLLKRFRPDLVDFPSTNGQQTTGDGQKFAERDLGAKLLHMDQIQVHPTGFIQLKDRDTIHSKWKFLCGELMRGIGGILLSPINGKRFVNELTTRDNVTQGILSHCMISKDRPAISIIIIGEEDYLKAKSHIGFYMSQQLMFKGTYADVLNKLETVIPGHNLSADDIEAGLEEYNRKITSVDDLGREYFGNSVGPEFYFGFITPVLHFSMGGIEINENAQVVTTSGKVEENVFAIGEASGGIHGGNRLGGCALLESVVFGRHVANYITKQ</sequence>
<dbReference type="Proteomes" id="UP000195602">
    <property type="component" value="Unassembled WGS sequence"/>
</dbReference>
<dbReference type="InterPro" id="IPR036188">
    <property type="entry name" value="FAD/NAD-bd_sf"/>
</dbReference>
<dbReference type="Gene3D" id="3.50.50.60">
    <property type="entry name" value="FAD/NAD(P)-binding domain"/>
    <property type="match status" value="1"/>
</dbReference>
<dbReference type="SUPFAM" id="SSF56425">
    <property type="entry name" value="Succinate dehydrogenase/fumarate reductase flavoprotein, catalytic domain"/>
    <property type="match status" value="1"/>
</dbReference>
<keyword evidence="2 4" id="KW-0274">FAD</keyword>
<evidence type="ECO:0000256" key="1">
    <source>
        <dbReference type="ARBA" id="ARBA00022630"/>
    </source>
</evidence>
<proteinExistence type="inferred from homology"/>
<protein>
    <recommendedName>
        <fullName evidence="4">Fumarate reductase</fullName>
        <ecNumber evidence="4">1.3.1.6</ecNumber>
    </recommendedName>
</protein>
<evidence type="ECO:0000313" key="7">
    <source>
        <dbReference type="EMBL" id="OVF08203.1"/>
    </source>
</evidence>
<gene>
    <name evidence="7" type="ORF">A9F13_09g01342</name>
</gene>
<dbReference type="Gene3D" id="3.90.700.10">
    <property type="entry name" value="Succinate dehydrogenase/fumarate reductase flavoprotein, catalytic domain"/>
    <property type="match status" value="1"/>
</dbReference>
<organism evidence="7 8">
    <name type="scientific">Clavispora lusitaniae</name>
    <name type="common">Candida lusitaniae</name>
    <dbReference type="NCBI Taxonomy" id="36911"/>
    <lineage>
        <taxon>Eukaryota</taxon>
        <taxon>Fungi</taxon>
        <taxon>Dikarya</taxon>
        <taxon>Ascomycota</taxon>
        <taxon>Saccharomycotina</taxon>
        <taxon>Pichiomycetes</taxon>
        <taxon>Metschnikowiaceae</taxon>
        <taxon>Clavispora</taxon>
    </lineage>
</organism>
<dbReference type="SUPFAM" id="SSF51905">
    <property type="entry name" value="FAD/NAD(P)-binding domain"/>
    <property type="match status" value="1"/>
</dbReference>
<dbReference type="InterPro" id="IPR027477">
    <property type="entry name" value="Succ_DH/fumarate_Rdtase_cat_sf"/>
</dbReference>
<comment type="cofactor">
    <cofactor evidence="4">
        <name>FAD</name>
        <dbReference type="ChEBI" id="CHEBI:57692"/>
    </cofactor>
    <text evidence="4">Binds 1 FAD per monomer.</text>
</comment>
<reference evidence="7 8" key="1">
    <citation type="submission" date="2017-04" db="EMBL/GenBank/DDBJ databases">
        <title>Draft genome of the yeast Clavispora lusitaniae type strain CBS 6936.</title>
        <authorList>
            <person name="Durrens P."/>
            <person name="Klopp C."/>
            <person name="Biteau N."/>
            <person name="Fitton-Ouhabi V."/>
            <person name="Dementhon K."/>
            <person name="Accoceberry I."/>
            <person name="Sherman D.J."/>
            <person name="Noel T."/>
        </authorList>
    </citation>
    <scope>NUCLEOTIDE SEQUENCE [LARGE SCALE GENOMIC DNA]</scope>
    <source>
        <strain evidence="7 8">CBS 6936</strain>
    </source>
</reference>
<dbReference type="EC" id="1.3.1.6" evidence="4"/>
<comment type="similarity">
    <text evidence="4">Belongs to the FAD-dependent oxidoreductase 2 family. FRD/SDH subfamily.</text>
</comment>
<feature type="domain" description="FAD-dependent oxidoreductase 2 FAD-binding" evidence="6">
    <location>
        <begin position="9"/>
        <end position="457"/>
    </location>
</feature>
<name>A0AA91Q062_CLALS</name>
<dbReference type="PANTHER" id="PTHR43400">
    <property type="entry name" value="FUMARATE REDUCTASE"/>
    <property type="match status" value="1"/>
</dbReference>
<evidence type="ECO:0000256" key="5">
    <source>
        <dbReference type="SAM" id="MobiDB-lite"/>
    </source>
</evidence>